<dbReference type="GO" id="GO:0015288">
    <property type="term" value="F:porin activity"/>
    <property type="evidence" value="ECO:0007669"/>
    <property type="project" value="TreeGrafter"/>
</dbReference>
<evidence type="ECO:0000313" key="9">
    <source>
        <dbReference type="EMBL" id="GAL85425.1"/>
    </source>
</evidence>
<proteinExistence type="inferred from homology"/>
<keyword evidence="7" id="KW-0998">Cell outer membrane</keyword>
<dbReference type="PANTHER" id="PTHR30026">
    <property type="entry name" value="OUTER MEMBRANE PROTEIN TOLC"/>
    <property type="match status" value="1"/>
</dbReference>
<comment type="caution">
    <text evidence="9">The sequence shown here is derived from an EMBL/GenBank/DDBJ whole genome shotgun (WGS) entry which is preliminary data.</text>
</comment>
<dbReference type="Gene3D" id="1.20.1600.10">
    <property type="entry name" value="Outer membrane efflux proteins (OEP)"/>
    <property type="match status" value="1"/>
</dbReference>
<reference evidence="9 10" key="1">
    <citation type="submission" date="2014-09" db="EMBL/GenBank/DDBJ databases">
        <title>Sporocytophaga myxococcoides PG-01 genome sequencing.</title>
        <authorList>
            <person name="Liu L."/>
            <person name="Gao P.J."/>
            <person name="Chen G.J."/>
            <person name="Wang L.S."/>
        </authorList>
    </citation>
    <scope>NUCLEOTIDE SEQUENCE [LARGE SCALE GENOMIC DNA]</scope>
    <source>
        <strain evidence="9 10">PG-01</strain>
    </source>
</reference>
<organism evidence="9 10">
    <name type="scientific">Sporocytophaga myxococcoides</name>
    <dbReference type="NCBI Taxonomy" id="153721"/>
    <lineage>
        <taxon>Bacteria</taxon>
        <taxon>Pseudomonadati</taxon>
        <taxon>Bacteroidota</taxon>
        <taxon>Cytophagia</taxon>
        <taxon>Cytophagales</taxon>
        <taxon>Cytophagaceae</taxon>
        <taxon>Sporocytophaga</taxon>
    </lineage>
</organism>
<dbReference type="GO" id="GO:1990281">
    <property type="term" value="C:efflux pump complex"/>
    <property type="evidence" value="ECO:0007669"/>
    <property type="project" value="TreeGrafter"/>
</dbReference>
<name>A0A098LES3_9BACT</name>
<feature type="coiled-coil region" evidence="8">
    <location>
        <begin position="314"/>
        <end position="341"/>
    </location>
</feature>
<evidence type="ECO:0000256" key="4">
    <source>
        <dbReference type="ARBA" id="ARBA00022452"/>
    </source>
</evidence>
<protein>
    <recommendedName>
        <fullName evidence="11">Outer membrane efflux protein</fullName>
    </recommendedName>
</protein>
<gene>
    <name evidence="9" type="ORF">MYP_2654</name>
</gene>
<evidence type="ECO:0000256" key="3">
    <source>
        <dbReference type="ARBA" id="ARBA00022448"/>
    </source>
</evidence>
<keyword evidence="10" id="KW-1185">Reference proteome</keyword>
<dbReference type="EMBL" id="BBLT01000005">
    <property type="protein sequence ID" value="GAL85425.1"/>
    <property type="molecule type" value="Genomic_DNA"/>
</dbReference>
<keyword evidence="4" id="KW-1134">Transmembrane beta strand</keyword>
<evidence type="ECO:0000256" key="6">
    <source>
        <dbReference type="ARBA" id="ARBA00023136"/>
    </source>
</evidence>
<evidence type="ECO:0000256" key="1">
    <source>
        <dbReference type="ARBA" id="ARBA00004442"/>
    </source>
</evidence>
<keyword evidence="6" id="KW-0472">Membrane</keyword>
<keyword evidence="8" id="KW-0175">Coiled coil</keyword>
<comment type="subcellular location">
    <subcellularLocation>
        <location evidence="1">Cell outer membrane</location>
    </subcellularLocation>
</comment>
<keyword evidence="3" id="KW-0813">Transport</keyword>
<dbReference type="SUPFAM" id="SSF56954">
    <property type="entry name" value="Outer membrane efflux proteins (OEP)"/>
    <property type="match status" value="1"/>
</dbReference>
<dbReference type="InterPro" id="IPR051906">
    <property type="entry name" value="TolC-like"/>
</dbReference>
<evidence type="ECO:0000256" key="2">
    <source>
        <dbReference type="ARBA" id="ARBA00007613"/>
    </source>
</evidence>
<dbReference type="GO" id="GO:0015562">
    <property type="term" value="F:efflux transmembrane transporter activity"/>
    <property type="evidence" value="ECO:0007669"/>
    <property type="project" value="InterPro"/>
</dbReference>
<dbReference type="PANTHER" id="PTHR30026:SF20">
    <property type="entry name" value="OUTER MEMBRANE PROTEIN TOLC"/>
    <property type="match status" value="1"/>
</dbReference>
<sequence>MDLSQCIDYALVHHTDVLSAHIDEEIALQNIRKTAASGYPQINVYGTFDDNIKIPLVALPAIFFDRSAPAGAIVPVRFGVQYTSAAYAQLDQIIYMGSYWVGLKASKVSRVYYCQSSQQVIENTIYNVSKSYFQYLVSVQRVEVQKSNLEKSQNLFQIVDLQFKNDVATKADRDRVYVDYSNQLTELKTLQRAVKASLNQLKFQIGMPVGEQVEIATVNTDTTALFQLEELPDKPNYWKRADYKLMQTKRELGALQVKQYTSEYQPQLTAFGKYQYQSFSEEFNLWKKEWFNSQVVGLRLTVPVFSGFKRSSQVQQYKLELKKMEISLSRLEQQINIELSNAFDDFNTSVDNIRLAGENIKLAQLVYDSEILSYKEGVGAYSDFLNATNSLKVAQVNYITSLFNAYLARLELAKSQGKISEVIKWIGK</sequence>
<dbReference type="Pfam" id="PF02321">
    <property type="entry name" value="OEP"/>
    <property type="match status" value="1"/>
</dbReference>
<comment type="similarity">
    <text evidence="2">Belongs to the outer membrane factor (OMF) (TC 1.B.17) family.</text>
</comment>
<keyword evidence="5" id="KW-0812">Transmembrane</keyword>
<dbReference type="AlphaFoldDB" id="A0A098LES3"/>
<dbReference type="InterPro" id="IPR003423">
    <property type="entry name" value="OMP_efflux"/>
</dbReference>
<dbReference type="Proteomes" id="UP000030185">
    <property type="component" value="Unassembled WGS sequence"/>
</dbReference>
<evidence type="ECO:0008006" key="11">
    <source>
        <dbReference type="Google" id="ProtNLM"/>
    </source>
</evidence>
<dbReference type="STRING" id="153721.MYP_2654"/>
<dbReference type="eggNOG" id="COG1538">
    <property type="taxonomic scope" value="Bacteria"/>
</dbReference>
<dbReference type="GO" id="GO:0009279">
    <property type="term" value="C:cell outer membrane"/>
    <property type="evidence" value="ECO:0007669"/>
    <property type="project" value="UniProtKB-SubCell"/>
</dbReference>
<evidence type="ECO:0000256" key="7">
    <source>
        <dbReference type="ARBA" id="ARBA00023237"/>
    </source>
</evidence>
<evidence type="ECO:0000256" key="8">
    <source>
        <dbReference type="SAM" id="Coils"/>
    </source>
</evidence>
<accession>A0A098LES3</accession>
<dbReference type="RefSeq" id="WP_197060076.1">
    <property type="nucleotide sequence ID" value="NZ_BBLT01000005.1"/>
</dbReference>
<evidence type="ECO:0000313" key="10">
    <source>
        <dbReference type="Proteomes" id="UP000030185"/>
    </source>
</evidence>
<evidence type="ECO:0000256" key="5">
    <source>
        <dbReference type="ARBA" id="ARBA00022692"/>
    </source>
</evidence>